<reference evidence="2 3" key="1">
    <citation type="submission" date="2006-04" db="EMBL/GenBank/DDBJ databases">
        <authorList>
            <person name="Nierman W.C."/>
        </authorList>
    </citation>
    <scope>NUCLEOTIDE SEQUENCE [LARGE SCALE GENOMIC DNA]</scope>
    <source>
        <strain evidence="2 3">DW4/3-1</strain>
    </source>
</reference>
<feature type="region of interest" description="Disordered" evidence="1">
    <location>
        <begin position="1"/>
        <end position="45"/>
    </location>
</feature>
<name>Q08N16_STIAD</name>
<dbReference type="EMBL" id="AAMD01000312">
    <property type="protein sequence ID" value="EAU61873.1"/>
    <property type="molecule type" value="Genomic_DNA"/>
</dbReference>
<protein>
    <submittedName>
        <fullName evidence="2">Uncharacterized protein</fullName>
    </submittedName>
</protein>
<dbReference type="Proteomes" id="UP000032702">
    <property type="component" value="Unassembled WGS sequence"/>
</dbReference>
<sequence>PAAAPGTGARDAEAGCAGPLPGGGPGGFPAFGSEGWDIGGPYGSG</sequence>
<dbReference type="AlphaFoldDB" id="Q08N16"/>
<evidence type="ECO:0000313" key="2">
    <source>
        <dbReference type="EMBL" id="EAU61873.1"/>
    </source>
</evidence>
<feature type="compositionally biased region" description="Gly residues" evidence="1">
    <location>
        <begin position="20"/>
        <end position="29"/>
    </location>
</feature>
<proteinExistence type="predicted"/>
<evidence type="ECO:0000313" key="3">
    <source>
        <dbReference type="Proteomes" id="UP000032702"/>
    </source>
</evidence>
<evidence type="ECO:0000256" key="1">
    <source>
        <dbReference type="SAM" id="MobiDB-lite"/>
    </source>
</evidence>
<gene>
    <name evidence="2" type="ORF">STIAU_4890</name>
</gene>
<comment type="caution">
    <text evidence="2">The sequence shown here is derived from an EMBL/GenBank/DDBJ whole genome shotgun (WGS) entry which is preliminary data.</text>
</comment>
<accession>Q08N16</accession>
<feature type="non-terminal residue" evidence="2">
    <location>
        <position position="1"/>
    </location>
</feature>
<organism evidence="2 3">
    <name type="scientific">Stigmatella aurantiaca (strain DW4/3-1)</name>
    <dbReference type="NCBI Taxonomy" id="378806"/>
    <lineage>
        <taxon>Bacteria</taxon>
        <taxon>Pseudomonadati</taxon>
        <taxon>Myxococcota</taxon>
        <taxon>Myxococcia</taxon>
        <taxon>Myxococcales</taxon>
        <taxon>Cystobacterineae</taxon>
        <taxon>Archangiaceae</taxon>
        <taxon>Stigmatella</taxon>
    </lineage>
</organism>